<reference evidence="3 4" key="1">
    <citation type="journal article" date="2022" name="Syst. Appl. Microbiol.">
        <title>Rhodopirellula aestuarii sp. nov., a novel member of the genus Rhodopirellula isolated from brackish sediments collected in the Tagus River estuary, Portugal.</title>
        <authorList>
            <person name="Vitorino I.R."/>
            <person name="Klimek D."/>
            <person name="Calusinska M."/>
            <person name="Lobo-da-Cunha A."/>
            <person name="Vasconcelos V."/>
            <person name="Lage O.M."/>
        </authorList>
    </citation>
    <scope>NUCLEOTIDE SEQUENCE [LARGE SCALE GENOMIC DNA]</scope>
    <source>
        <strain evidence="3 4">ICT_H3.1</strain>
    </source>
</reference>
<feature type="region of interest" description="Disordered" evidence="1">
    <location>
        <begin position="37"/>
        <end position="58"/>
    </location>
</feature>
<feature type="transmembrane region" description="Helical" evidence="2">
    <location>
        <begin position="332"/>
        <end position="354"/>
    </location>
</feature>
<gene>
    <name evidence="3" type="ORF">NB063_10055</name>
</gene>
<keyword evidence="2" id="KW-0472">Membrane</keyword>
<dbReference type="Proteomes" id="UP001202961">
    <property type="component" value="Unassembled WGS sequence"/>
</dbReference>
<evidence type="ECO:0000313" key="3">
    <source>
        <dbReference type="EMBL" id="MCM2370950.1"/>
    </source>
</evidence>
<evidence type="ECO:0000256" key="2">
    <source>
        <dbReference type="SAM" id="Phobius"/>
    </source>
</evidence>
<evidence type="ECO:0000313" key="4">
    <source>
        <dbReference type="Proteomes" id="UP001202961"/>
    </source>
</evidence>
<dbReference type="RefSeq" id="WP_250928588.1">
    <property type="nucleotide sequence ID" value="NZ_JAMQBK010000025.1"/>
</dbReference>
<dbReference type="EMBL" id="JAMQBK010000025">
    <property type="protein sequence ID" value="MCM2370950.1"/>
    <property type="molecule type" value="Genomic_DNA"/>
</dbReference>
<protein>
    <submittedName>
        <fullName evidence="3">Uncharacterized protein</fullName>
    </submittedName>
</protein>
<organism evidence="3 4">
    <name type="scientific">Aporhodopirellula aestuarii</name>
    <dbReference type="NCBI Taxonomy" id="2950107"/>
    <lineage>
        <taxon>Bacteria</taxon>
        <taxon>Pseudomonadati</taxon>
        <taxon>Planctomycetota</taxon>
        <taxon>Planctomycetia</taxon>
        <taxon>Pirellulales</taxon>
        <taxon>Pirellulaceae</taxon>
        <taxon>Aporhodopirellula</taxon>
    </lineage>
</organism>
<name>A0ABT0U269_9BACT</name>
<sequence>MTTPEVRVRLSVGLFLIAILHVAALVATQTVVRERTTGPAETPSWQVPDPSHSPQRGNTIERLAEPPAVNYQAQGELKQQFVSNCGPCDTGTVTRRWVGPSVVVGPSRIVPNRVVPNNVTPPRVVHPVQPAAVPAPTVVRPMVHPQPASILTNAAPPQPRKGFEIALFVTNDSRSRQLVHWFDTDPGLRTLRQRCEFQTYTQTNPLYKSRFASIVPPEQFPVVLFQDSTGGHVHAAGRNMIPNSPAELFADMKAAFGLYQQAKSAVRTGLVKTSGYSWDDAITPVMQLEAEDCPDGYCPNEPPADAWRPGDRIRDRLFDGAVDAAKPVLDELMLRLVAGVVIAIAVVGLIVVLIRRGA</sequence>
<keyword evidence="4" id="KW-1185">Reference proteome</keyword>
<keyword evidence="2" id="KW-0812">Transmembrane</keyword>
<comment type="caution">
    <text evidence="3">The sequence shown here is derived from an EMBL/GenBank/DDBJ whole genome shotgun (WGS) entry which is preliminary data.</text>
</comment>
<accession>A0ABT0U269</accession>
<evidence type="ECO:0000256" key="1">
    <source>
        <dbReference type="SAM" id="MobiDB-lite"/>
    </source>
</evidence>
<proteinExistence type="predicted"/>
<keyword evidence="2" id="KW-1133">Transmembrane helix</keyword>